<protein>
    <submittedName>
        <fullName evidence="2">Uncharacterized protein</fullName>
    </submittedName>
</protein>
<keyword evidence="4" id="KW-1185">Reference proteome</keyword>
<gene>
    <name evidence="2" type="ORF">LITE_LOCUS7862</name>
    <name evidence="3" type="ORF">LITE_LOCUS8832</name>
</gene>
<dbReference type="EMBL" id="CAMGYJ010000003">
    <property type="protein sequence ID" value="CAI0393274.1"/>
    <property type="molecule type" value="Genomic_DNA"/>
</dbReference>
<dbReference type="AlphaFoldDB" id="A0AAV0I7X2"/>
<evidence type="ECO:0000313" key="4">
    <source>
        <dbReference type="Proteomes" id="UP001154282"/>
    </source>
</evidence>
<evidence type="ECO:0000313" key="2">
    <source>
        <dbReference type="EMBL" id="CAI0393274.1"/>
    </source>
</evidence>
<reference evidence="2" key="1">
    <citation type="submission" date="2022-08" db="EMBL/GenBank/DDBJ databases">
        <authorList>
            <person name="Gutierrez-Valencia J."/>
        </authorList>
    </citation>
    <scope>NUCLEOTIDE SEQUENCE</scope>
</reference>
<evidence type="ECO:0000313" key="3">
    <source>
        <dbReference type="EMBL" id="CAI0395753.1"/>
    </source>
</evidence>
<dbReference type="EMBL" id="CAMGYJ010000003">
    <property type="protein sequence ID" value="CAI0395753.1"/>
    <property type="molecule type" value="Genomic_DNA"/>
</dbReference>
<proteinExistence type="predicted"/>
<organism evidence="2 4">
    <name type="scientific">Linum tenue</name>
    <dbReference type="NCBI Taxonomy" id="586396"/>
    <lineage>
        <taxon>Eukaryota</taxon>
        <taxon>Viridiplantae</taxon>
        <taxon>Streptophyta</taxon>
        <taxon>Embryophyta</taxon>
        <taxon>Tracheophyta</taxon>
        <taxon>Spermatophyta</taxon>
        <taxon>Magnoliopsida</taxon>
        <taxon>eudicotyledons</taxon>
        <taxon>Gunneridae</taxon>
        <taxon>Pentapetalae</taxon>
        <taxon>rosids</taxon>
        <taxon>fabids</taxon>
        <taxon>Malpighiales</taxon>
        <taxon>Linaceae</taxon>
        <taxon>Linum</taxon>
    </lineage>
</organism>
<keyword evidence="1" id="KW-0732">Signal</keyword>
<feature type="chain" id="PRO_5044713631" evidence="1">
    <location>
        <begin position="23"/>
        <end position="138"/>
    </location>
</feature>
<feature type="signal peptide" evidence="1">
    <location>
        <begin position="1"/>
        <end position="22"/>
    </location>
</feature>
<dbReference type="Proteomes" id="UP001154282">
    <property type="component" value="Unassembled WGS sequence"/>
</dbReference>
<name>A0AAV0I7X2_9ROSI</name>
<comment type="caution">
    <text evidence="2">The sequence shown here is derived from an EMBL/GenBank/DDBJ whole genome shotgun (WGS) entry which is preliminary data.</text>
</comment>
<evidence type="ECO:0000256" key="1">
    <source>
        <dbReference type="SAM" id="SignalP"/>
    </source>
</evidence>
<sequence>MRNLLQFTTIVFMVCMCITGRAESYMLNYADHYCSPLAIGKDRPLGRLRKHILEHVVQDKFHPGFRRHHVTCTKRTEDGYTMWARAQCGEPHTMNCLKCLVGGIIYLDKNCLWFSGGRVKEDMGYCALQFADYDICAQ</sequence>
<accession>A0AAV0I7X2</accession>